<dbReference type="Gene3D" id="1.25.40.20">
    <property type="entry name" value="Ankyrin repeat-containing domain"/>
    <property type="match status" value="1"/>
</dbReference>
<dbReference type="EMBL" id="JAVYJV010000006">
    <property type="protein sequence ID" value="KAK4368287.1"/>
    <property type="molecule type" value="Genomic_DNA"/>
</dbReference>
<dbReference type="SUPFAM" id="SSF48403">
    <property type="entry name" value="Ankyrin repeat"/>
    <property type="match status" value="1"/>
</dbReference>
<gene>
    <name evidence="1" type="ORF">RND71_012079</name>
</gene>
<dbReference type="PANTHER" id="PTHR24177">
    <property type="entry name" value="CASKIN"/>
    <property type="match status" value="1"/>
</dbReference>
<evidence type="ECO:0000313" key="2">
    <source>
        <dbReference type="Proteomes" id="UP001291623"/>
    </source>
</evidence>
<dbReference type="AlphaFoldDB" id="A0AAE1VGM3"/>
<protein>
    <submittedName>
        <fullName evidence="1">Uncharacterized protein</fullName>
    </submittedName>
</protein>
<dbReference type="GO" id="GO:0016020">
    <property type="term" value="C:membrane"/>
    <property type="evidence" value="ECO:0007669"/>
    <property type="project" value="TreeGrafter"/>
</dbReference>
<keyword evidence="2" id="KW-1185">Reference proteome</keyword>
<dbReference type="PANTHER" id="PTHR24177:SF365">
    <property type="entry name" value="ANKYRIN REPEAT-CONTAINING PROTEIN NPR4-LIKE ISOFORM X1"/>
    <property type="match status" value="1"/>
</dbReference>
<proteinExistence type="predicted"/>
<dbReference type="Proteomes" id="UP001291623">
    <property type="component" value="Unassembled WGS sequence"/>
</dbReference>
<dbReference type="InterPro" id="IPR036770">
    <property type="entry name" value="Ankyrin_rpt-contain_sf"/>
</dbReference>
<organism evidence="1 2">
    <name type="scientific">Anisodus tanguticus</name>
    <dbReference type="NCBI Taxonomy" id="243964"/>
    <lineage>
        <taxon>Eukaryota</taxon>
        <taxon>Viridiplantae</taxon>
        <taxon>Streptophyta</taxon>
        <taxon>Embryophyta</taxon>
        <taxon>Tracheophyta</taxon>
        <taxon>Spermatophyta</taxon>
        <taxon>Magnoliopsida</taxon>
        <taxon>eudicotyledons</taxon>
        <taxon>Gunneridae</taxon>
        <taxon>Pentapetalae</taxon>
        <taxon>asterids</taxon>
        <taxon>lamiids</taxon>
        <taxon>Solanales</taxon>
        <taxon>Solanaceae</taxon>
        <taxon>Solanoideae</taxon>
        <taxon>Hyoscyameae</taxon>
        <taxon>Anisodus</taxon>
    </lineage>
</organism>
<comment type="caution">
    <text evidence="1">The sequence shown here is derived from an EMBL/GenBank/DDBJ whole genome shotgun (WGS) entry which is preliminary data.</text>
</comment>
<name>A0AAE1VGM3_9SOLA</name>
<sequence length="163" mass="18653">MCLPRIIGLERIREKTLLKKKAGQQLEELWKECSETLAEYELMKLVSETIILHSAAKEENVEFLALLIRDYPDLVWDVNQKGQTIFHVAVLHRQEKVFSLVHQIGAIKDLITLIKDDDGNYILHLAGKLGQPEVEKIVPPLILRKENSEAIIHRGASAVTERR</sequence>
<accession>A0AAE1VGM3</accession>
<reference evidence="1" key="1">
    <citation type="submission" date="2023-12" db="EMBL/GenBank/DDBJ databases">
        <title>Genome assembly of Anisodus tanguticus.</title>
        <authorList>
            <person name="Wang Y.-J."/>
        </authorList>
    </citation>
    <scope>NUCLEOTIDE SEQUENCE</scope>
    <source>
        <strain evidence="1">KB-2021</strain>
        <tissue evidence="1">Leaf</tissue>
    </source>
</reference>
<evidence type="ECO:0000313" key="1">
    <source>
        <dbReference type="EMBL" id="KAK4368287.1"/>
    </source>
</evidence>